<feature type="transmembrane region" description="Helical" evidence="2">
    <location>
        <begin position="122"/>
        <end position="144"/>
    </location>
</feature>
<feature type="transmembrane region" description="Helical" evidence="2">
    <location>
        <begin position="66"/>
        <end position="86"/>
    </location>
</feature>
<feature type="transmembrane region" description="Helical" evidence="2">
    <location>
        <begin position="98"/>
        <end position="116"/>
    </location>
</feature>
<comment type="caution">
    <text evidence="3">The sequence shown here is derived from an EMBL/GenBank/DDBJ whole genome shotgun (WGS) entry which is preliminary data.</text>
</comment>
<keyword evidence="2" id="KW-1133">Transmembrane helix</keyword>
<keyword evidence="2" id="KW-0472">Membrane</keyword>
<proteinExistence type="predicted"/>
<keyword evidence="2" id="KW-0812">Transmembrane</keyword>
<sequence>MTLLGFKQRYNRNMFHLFGGITALFAAANLQFIDQDHMCPSNPSQQYGVAGTCFYEERHPRVRKAMAIHLACILPAALLACLQFIPAIRQRHLFAHRIFGRINLALSFVSTISNFAMSGEALGGTMASLTITWTMGILFLWCLAMGYYHAKNHRIEQHRIWMFRAWVYVGSIITTRPLTVLLSFLASKYGEYYIAKPCSEVAYLIANNTELLQKHPLCEAFLSGKSPTQWTVVRPDFFGNDMAEVSGAMTLVLGPATWVSLVVHMVAAEYYLNWSSTKPPRLSEAPIPKEKNKGGLSATKAAKPVPSKEIVA</sequence>
<keyword evidence="4" id="KW-1185">Reference proteome</keyword>
<feature type="region of interest" description="Disordered" evidence="1">
    <location>
        <begin position="282"/>
        <end position="312"/>
    </location>
</feature>
<dbReference type="AlphaFoldDB" id="A0A2C5X3J6"/>
<organism evidence="3 4">
    <name type="scientific">Ceratocystis fimbriata CBS 114723</name>
    <dbReference type="NCBI Taxonomy" id="1035309"/>
    <lineage>
        <taxon>Eukaryota</taxon>
        <taxon>Fungi</taxon>
        <taxon>Dikarya</taxon>
        <taxon>Ascomycota</taxon>
        <taxon>Pezizomycotina</taxon>
        <taxon>Sordariomycetes</taxon>
        <taxon>Hypocreomycetidae</taxon>
        <taxon>Microascales</taxon>
        <taxon>Ceratocystidaceae</taxon>
        <taxon>Ceratocystis</taxon>
    </lineage>
</organism>
<dbReference type="Proteomes" id="UP000222788">
    <property type="component" value="Unassembled WGS sequence"/>
</dbReference>
<evidence type="ECO:0000313" key="3">
    <source>
        <dbReference type="EMBL" id="PHH52613.1"/>
    </source>
</evidence>
<protein>
    <submittedName>
        <fullName evidence="3">Uncharacterized protein</fullName>
    </submittedName>
</protein>
<feature type="transmembrane region" description="Helical" evidence="2">
    <location>
        <begin position="14"/>
        <end position="33"/>
    </location>
</feature>
<dbReference type="STRING" id="1035309.A0A2C5X3J6"/>
<accession>A0A2C5X3J6</accession>
<dbReference type="EMBL" id="APWK03000062">
    <property type="protein sequence ID" value="PHH52613.1"/>
    <property type="molecule type" value="Genomic_DNA"/>
</dbReference>
<name>A0A2C5X3J6_9PEZI</name>
<evidence type="ECO:0000313" key="4">
    <source>
        <dbReference type="Proteomes" id="UP000222788"/>
    </source>
</evidence>
<reference evidence="3 4" key="1">
    <citation type="journal article" date="2013" name="Fungal Biol.">
        <title>Analysis of microsatellite markers in the genome of the plant pathogen Ceratocystis fimbriata.</title>
        <authorList>
            <person name="Simpson M.C."/>
            <person name="Wilken P.M."/>
            <person name="Coetzee M.P."/>
            <person name="Wingfield M.J."/>
            <person name="Wingfield B.D."/>
        </authorList>
    </citation>
    <scope>NUCLEOTIDE SEQUENCE [LARGE SCALE GENOMIC DNA]</scope>
    <source>
        <strain evidence="3 4">CBS 114723</strain>
    </source>
</reference>
<dbReference type="InterPro" id="IPR018750">
    <property type="entry name" value="DUF2306_membrane"/>
</dbReference>
<gene>
    <name evidence="3" type="ORF">CFIMG_008411RA00001</name>
</gene>
<feature type="transmembrane region" description="Helical" evidence="2">
    <location>
        <begin position="248"/>
        <end position="272"/>
    </location>
</feature>
<dbReference type="Pfam" id="PF10067">
    <property type="entry name" value="DUF2306"/>
    <property type="match status" value="1"/>
</dbReference>
<reference evidence="3 4" key="2">
    <citation type="journal article" date="2013" name="IMA Fungus">
        <title>IMA Genome-F 1: Ceratocystis fimbriata: Draft nuclear genome sequence for the plant pathogen, Ceratocystis fimbriata.</title>
        <authorList>
            <person name="Wilken P.M."/>
            <person name="Steenkamp E.T."/>
            <person name="Wingfield M.J."/>
            <person name="de Beer Z.W."/>
            <person name="Wingfield B.D."/>
        </authorList>
    </citation>
    <scope>NUCLEOTIDE SEQUENCE [LARGE SCALE GENOMIC DNA]</scope>
    <source>
        <strain evidence="3 4">CBS 114723</strain>
    </source>
</reference>
<evidence type="ECO:0000256" key="2">
    <source>
        <dbReference type="SAM" id="Phobius"/>
    </source>
</evidence>
<feature type="transmembrane region" description="Helical" evidence="2">
    <location>
        <begin position="165"/>
        <end position="186"/>
    </location>
</feature>
<dbReference type="OrthoDB" id="193478at2759"/>
<evidence type="ECO:0000256" key="1">
    <source>
        <dbReference type="SAM" id="MobiDB-lite"/>
    </source>
</evidence>